<reference evidence="11" key="1">
    <citation type="submission" date="2016-10" db="EMBL/GenBank/DDBJ databases">
        <authorList>
            <person name="Varghese N."/>
            <person name="Submissions S."/>
        </authorList>
    </citation>
    <scope>NUCLEOTIDE SEQUENCE [LARGE SCALE GENOMIC DNA]</scope>
    <source>
        <strain evidence="11">DSM 45722</strain>
    </source>
</reference>
<keyword evidence="4 7" id="KW-0812">Transmembrane</keyword>
<evidence type="ECO:0000256" key="6">
    <source>
        <dbReference type="ARBA" id="ARBA00023136"/>
    </source>
</evidence>
<keyword evidence="11" id="KW-1185">Reference proteome</keyword>
<evidence type="ECO:0000256" key="4">
    <source>
        <dbReference type="ARBA" id="ARBA00022692"/>
    </source>
</evidence>
<dbReference type="Pfam" id="PF00361">
    <property type="entry name" value="Proton_antipo_M"/>
    <property type="match status" value="1"/>
</dbReference>
<dbReference type="GO" id="GO:0005886">
    <property type="term" value="C:plasma membrane"/>
    <property type="evidence" value="ECO:0007669"/>
    <property type="project" value="UniProtKB-SubCell"/>
</dbReference>
<organism evidence="10 11">
    <name type="scientific">Klenkia marina</name>
    <dbReference type="NCBI Taxonomy" id="1960309"/>
    <lineage>
        <taxon>Bacteria</taxon>
        <taxon>Bacillati</taxon>
        <taxon>Actinomycetota</taxon>
        <taxon>Actinomycetes</taxon>
        <taxon>Geodermatophilales</taxon>
        <taxon>Geodermatophilaceae</taxon>
        <taxon>Klenkia</taxon>
    </lineage>
</organism>
<dbReference type="PANTHER" id="PTHR42703">
    <property type="entry name" value="NADH DEHYDROGENASE"/>
    <property type="match status" value="1"/>
</dbReference>
<dbReference type="EMBL" id="FMUH01000001">
    <property type="protein sequence ID" value="SCX39778.1"/>
    <property type="molecule type" value="Genomic_DNA"/>
</dbReference>
<feature type="transmembrane region" description="Helical" evidence="8">
    <location>
        <begin position="264"/>
        <end position="290"/>
    </location>
</feature>
<dbReference type="PRINTS" id="PR01437">
    <property type="entry name" value="NUOXDRDTASE4"/>
</dbReference>
<evidence type="ECO:0000256" key="8">
    <source>
        <dbReference type="SAM" id="Phobius"/>
    </source>
</evidence>
<keyword evidence="6 8" id="KW-0472">Membrane</keyword>
<dbReference type="GO" id="GO:0008137">
    <property type="term" value="F:NADH dehydrogenase (ubiquinone) activity"/>
    <property type="evidence" value="ECO:0007669"/>
    <property type="project" value="InterPro"/>
</dbReference>
<feature type="transmembrane region" description="Helical" evidence="8">
    <location>
        <begin position="438"/>
        <end position="460"/>
    </location>
</feature>
<dbReference type="InterPro" id="IPR003918">
    <property type="entry name" value="NADH_UbQ_OxRdtase"/>
</dbReference>
<dbReference type="Proteomes" id="UP000198981">
    <property type="component" value="Unassembled WGS sequence"/>
</dbReference>
<feature type="transmembrane region" description="Helical" evidence="8">
    <location>
        <begin position="159"/>
        <end position="181"/>
    </location>
</feature>
<name>A0A1G4XGG5_9ACTN</name>
<protein>
    <submittedName>
        <fullName evidence="10">Multicomponent Na+:H+ antiporter subunit D</fullName>
    </submittedName>
</protein>
<gene>
    <name evidence="10" type="ORF">SAMN03159343_0782</name>
</gene>
<feature type="transmembrane region" description="Helical" evidence="8">
    <location>
        <begin position="68"/>
        <end position="95"/>
    </location>
</feature>
<feature type="transmembrane region" description="Helical" evidence="8">
    <location>
        <begin position="6"/>
        <end position="22"/>
    </location>
</feature>
<dbReference type="PANTHER" id="PTHR42703:SF1">
    <property type="entry name" value="NA(+)_H(+) ANTIPORTER SUBUNIT D1"/>
    <property type="match status" value="1"/>
</dbReference>
<accession>A0A1G4XGG5</accession>
<feature type="domain" description="NADH:quinone oxidoreductase/Mrp antiporter transmembrane" evidence="9">
    <location>
        <begin position="126"/>
        <end position="410"/>
    </location>
</feature>
<proteinExistence type="inferred from homology"/>
<evidence type="ECO:0000259" key="9">
    <source>
        <dbReference type="Pfam" id="PF00361"/>
    </source>
</evidence>
<evidence type="ECO:0000256" key="2">
    <source>
        <dbReference type="ARBA" id="ARBA00005346"/>
    </source>
</evidence>
<keyword evidence="3" id="KW-1003">Cell membrane</keyword>
<dbReference type="OrthoDB" id="9768329at2"/>
<comment type="subcellular location">
    <subcellularLocation>
        <location evidence="1">Cell membrane</location>
        <topology evidence="1">Multi-pass membrane protein</topology>
    </subcellularLocation>
    <subcellularLocation>
        <location evidence="7">Membrane</location>
        <topology evidence="7">Multi-pass membrane protein</topology>
    </subcellularLocation>
</comment>
<evidence type="ECO:0000313" key="10">
    <source>
        <dbReference type="EMBL" id="SCX39778.1"/>
    </source>
</evidence>
<feature type="transmembrane region" description="Helical" evidence="8">
    <location>
        <begin position="29"/>
        <end position="48"/>
    </location>
</feature>
<evidence type="ECO:0000256" key="7">
    <source>
        <dbReference type="RuleBase" id="RU000320"/>
    </source>
</evidence>
<evidence type="ECO:0000256" key="5">
    <source>
        <dbReference type="ARBA" id="ARBA00022989"/>
    </source>
</evidence>
<dbReference type="AlphaFoldDB" id="A0A1G4XGG5"/>
<evidence type="ECO:0000256" key="3">
    <source>
        <dbReference type="ARBA" id="ARBA00022475"/>
    </source>
</evidence>
<keyword evidence="5 8" id="KW-1133">Transmembrane helix</keyword>
<feature type="transmembrane region" description="Helical" evidence="8">
    <location>
        <begin position="398"/>
        <end position="418"/>
    </location>
</feature>
<dbReference type="STRING" id="1960309.SAMN03159343_0782"/>
<comment type="similarity">
    <text evidence="2">Belongs to the CPA3 antiporters (TC 2.A.63) subunit D family.</text>
</comment>
<feature type="transmembrane region" description="Helical" evidence="8">
    <location>
        <begin position="130"/>
        <end position="147"/>
    </location>
</feature>
<dbReference type="GO" id="GO:0042773">
    <property type="term" value="P:ATP synthesis coupled electron transport"/>
    <property type="evidence" value="ECO:0007669"/>
    <property type="project" value="InterPro"/>
</dbReference>
<feature type="transmembrane region" description="Helical" evidence="8">
    <location>
        <begin position="187"/>
        <end position="209"/>
    </location>
</feature>
<feature type="transmembrane region" description="Helical" evidence="8">
    <location>
        <begin position="302"/>
        <end position="329"/>
    </location>
</feature>
<feature type="transmembrane region" description="Helical" evidence="8">
    <location>
        <begin position="363"/>
        <end position="386"/>
    </location>
</feature>
<feature type="transmembrane region" description="Helical" evidence="8">
    <location>
        <begin position="230"/>
        <end position="252"/>
    </location>
</feature>
<dbReference type="InterPro" id="IPR050586">
    <property type="entry name" value="CPA3_Na-H_Antiporter_D"/>
</dbReference>
<dbReference type="RefSeq" id="WP_092799778.1">
    <property type="nucleotide sequence ID" value="NZ_FMUH01000001.1"/>
</dbReference>
<sequence length="487" mass="49460">MNALVIAPIALPLVAAAVLLLAPRSTTLARVVGIGATALVVLAAAVLLARTLTGEVPVVQVGGWPAGIAIVLALDAFGALVLLLTAAVTLLGLVYAIGTGEDRERTFTPLVLVMSAGVSGALSTADLFNLFVFVEVVLIPSYVLLTLAPRRQRIAGARLYVGVNLLASTLFLGGIGLLYGVTGTVQLGQLAGVATASAPAALAATLLLVAMGIKSAVVPLHSWLPGSYSVAGPAVTVLFSGLLTKIGLYALFRLYSVLFDGDPRFLWVLLVVAVLTMVVGVLSAVGATAVRPVLTAHMVSQIGYVLVGLGLSTAAGLGAATFFLVQYVLVKAALFMVGGAVEVRYGTDVLARVGGGLVHRERWLAVAFAGSALALVGIPPTSGFVAKLQLATAAAADGPWWVLVAVVAVSAVTMVSMLKLWNGVFWGEPSSLPAPARGASATLVGPPLLLAAVALVLGIWAEPLLAASTIAGQQLADPSAWVAAVTR</sequence>
<evidence type="ECO:0000313" key="11">
    <source>
        <dbReference type="Proteomes" id="UP000198981"/>
    </source>
</evidence>
<feature type="transmembrane region" description="Helical" evidence="8">
    <location>
        <begin position="107"/>
        <end position="124"/>
    </location>
</feature>
<dbReference type="InterPro" id="IPR001750">
    <property type="entry name" value="ND/Mrp_TM"/>
</dbReference>
<evidence type="ECO:0000256" key="1">
    <source>
        <dbReference type="ARBA" id="ARBA00004651"/>
    </source>
</evidence>